<keyword evidence="1" id="KW-0067">ATP-binding</keyword>
<proteinExistence type="predicted"/>
<dbReference type="Gene3D" id="3.40.50.300">
    <property type="entry name" value="P-loop containing nucleotide triphosphate hydrolases"/>
    <property type="match status" value="1"/>
</dbReference>
<dbReference type="RefSeq" id="WP_114589857.1">
    <property type="nucleotide sequence ID" value="NZ_CP031165.1"/>
</dbReference>
<dbReference type="OrthoDB" id="5240402at2"/>
<keyword evidence="1" id="KW-0347">Helicase</keyword>
<evidence type="ECO:0000313" key="1">
    <source>
        <dbReference type="EMBL" id="AXV04990.1"/>
    </source>
</evidence>
<keyword evidence="2" id="KW-1185">Reference proteome</keyword>
<evidence type="ECO:0000313" key="2">
    <source>
        <dbReference type="Proteomes" id="UP000264006"/>
    </source>
</evidence>
<protein>
    <submittedName>
        <fullName evidence="1">Bipolar DNA helicase HerA</fullName>
    </submittedName>
</protein>
<dbReference type="SUPFAM" id="SSF52540">
    <property type="entry name" value="P-loop containing nucleoside triphosphate hydrolases"/>
    <property type="match status" value="1"/>
</dbReference>
<dbReference type="EMBL" id="CP031165">
    <property type="protein sequence ID" value="AXV04990.1"/>
    <property type="molecule type" value="Genomic_DNA"/>
</dbReference>
<keyword evidence="1" id="KW-0547">Nucleotide-binding</keyword>
<keyword evidence="1" id="KW-0378">Hydrolase</keyword>
<dbReference type="PANTHER" id="PTHR30121:SF6">
    <property type="entry name" value="SLR6007 PROTEIN"/>
    <property type="match status" value="1"/>
</dbReference>
<name>A0A346XRZ3_9ACTN</name>
<dbReference type="GO" id="GO:0004386">
    <property type="term" value="F:helicase activity"/>
    <property type="evidence" value="ECO:0007669"/>
    <property type="project" value="UniProtKB-KW"/>
</dbReference>
<dbReference type="InterPro" id="IPR027417">
    <property type="entry name" value="P-loop_NTPase"/>
</dbReference>
<gene>
    <name evidence="1" type="ORF">DVS28_a0283</name>
</gene>
<dbReference type="PANTHER" id="PTHR30121">
    <property type="entry name" value="UNCHARACTERIZED PROTEIN YJGR-RELATED"/>
    <property type="match status" value="1"/>
</dbReference>
<dbReference type="KEGG" id="euz:DVS28_a0283"/>
<organism evidence="1 2">
    <name type="scientific">Euzebya pacifica</name>
    <dbReference type="NCBI Taxonomy" id="1608957"/>
    <lineage>
        <taxon>Bacteria</taxon>
        <taxon>Bacillati</taxon>
        <taxon>Actinomycetota</taxon>
        <taxon>Nitriliruptoria</taxon>
        <taxon>Euzebyales</taxon>
    </lineage>
</organism>
<dbReference type="InterPro" id="IPR051162">
    <property type="entry name" value="T4SS_component"/>
</dbReference>
<dbReference type="AlphaFoldDB" id="A0A346XRZ3"/>
<reference evidence="1 2" key="1">
    <citation type="submission" date="2018-09" db="EMBL/GenBank/DDBJ databases">
        <title>Complete genome sequence of Euzebya sp. DY32-46 isolated from seawater of Pacific Ocean.</title>
        <authorList>
            <person name="Xu L."/>
            <person name="Wu Y.-H."/>
            <person name="Xu X.-W."/>
        </authorList>
    </citation>
    <scope>NUCLEOTIDE SEQUENCE [LARGE SCALE GENOMIC DNA]</scope>
    <source>
        <strain evidence="1 2">DY32-46</strain>
    </source>
</reference>
<dbReference type="Proteomes" id="UP000264006">
    <property type="component" value="Chromosome"/>
</dbReference>
<sequence>MDIPQPTTPPIGLVDGSQESSSRRIHVVLEDDALVQLDELLAIPTTLPGGQEVVHFGIVTELFSRLEGADLPSDTARVADRILPAEHVRRAEVTLLRVFPETFVAPNAGSAVHRSDGDLRALALFEDQMDAKLPIGLDMGGRPVHADMRFVDGRAGGHVSISGVSGVATKTSYALFLLYQLLETDAGIDLLGGRTERNRTRALVFNTKGEDLLHIDRANSRWDEHPDAPDQWATLGTDDPAPFQSVSLYAPRLESQSGSVIADIHSRNRNEVHPYGWTPEDFIRQQLLQFCFTAEDERNTQVGLVEQHVRIELLRRVRRLQNDTTGAVVLLKHSPADAGYNPDRLAGREPDQAPGSAGTIIRSFEHLIDHLVAMSDADEETQNEWFGRSAMGTRGAFIRRLAKLRRRIGRLVSTGVTPVDLENGRIHVVDISRLHDDAQRFVVGALLDKVWADKQGVGRLPLRFVVLDELNKYAPRQGFSPLKELLVDIAERGRSLGVLLIGAQQAASAVNPALPRNAALKVAGRLDAGESDAYKFLSPTLRERATRFMPGTMVVAQPVVPEPVPIRFPWPPYATNPDEAKDAGTATVATDIIEKLAGQAQPDSDDGMPF</sequence>
<accession>A0A346XRZ3</accession>